<dbReference type="KEGG" id="lfc:LFE_1374"/>
<keyword evidence="5 6" id="KW-0472">Membrane</keyword>
<dbReference type="Pfam" id="PF03739">
    <property type="entry name" value="LptF_LptG"/>
    <property type="match status" value="1"/>
</dbReference>
<evidence type="ECO:0000256" key="6">
    <source>
        <dbReference type="SAM" id="Phobius"/>
    </source>
</evidence>
<sequence>MTILSKYIASELFKIFLISAVSLEAIYGVIDSVEKLKDFFSHHAPLATIGLYFAYRFVEVGFRVLPMAGLLSTILTLGILSKNHELTAIRASGISLIRATKPFLLLGIIITFLEIGLNYTFIPSAYTHTDYIKDVLIDQGGKRVSQSILKDLWIRSGDRYLFHTLSVESGGTNLFGVTQYEISQDFHLLETISAPKVFWTQNHWEFVNGVITTMNPDGSLKRIPFLKKQAPLDRRPEDFSYQSVRISRMTYPELVETIHVLKDSKLPTIRFETVKDGLVAFPVASFLMVLLAIPFGIREGRQVGIAKGFGLSLMFSLSYWVIYSLGISLGRGGVISPWLGAWFANIIVFSVAFVLYLMINRT</sequence>
<accession>I0IP58</accession>
<keyword evidence="4 6" id="KW-1133">Transmembrane helix</keyword>
<evidence type="ECO:0000313" key="7">
    <source>
        <dbReference type="EMBL" id="BAM07057.1"/>
    </source>
</evidence>
<dbReference type="HOGENOM" id="CLU_028799_3_2_0"/>
<evidence type="ECO:0000256" key="3">
    <source>
        <dbReference type="ARBA" id="ARBA00022692"/>
    </source>
</evidence>
<dbReference type="InterPro" id="IPR005495">
    <property type="entry name" value="LptG/LptF_permease"/>
</dbReference>
<evidence type="ECO:0000256" key="4">
    <source>
        <dbReference type="ARBA" id="ARBA00022989"/>
    </source>
</evidence>
<gene>
    <name evidence="7" type="ordered locus">LFE_1374</name>
</gene>
<dbReference type="PATRIC" id="fig|1162668.3.peg.1627"/>
<dbReference type="OrthoDB" id="9783403at2"/>
<dbReference type="PANTHER" id="PTHR33529">
    <property type="entry name" value="SLR0882 PROTEIN-RELATED"/>
    <property type="match status" value="1"/>
</dbReference>
<dbReference type="GO" id="GO:0015920">
    <property type="term" value="P:lipopolysaccharide transport"/>
    <property type="evidence" value="ECO:0007669"/>
    <property type="project" value="TreeGrafter"/>
</dbReference>
<feature type="transmembrane region" description="Helical" evidence="6">
    <location>
        <begin position="277"/>
        <end position="297"/>
    </location>
</feature>
<keyword evidence="2" id="KW-1003">Cell membrane</keyword>
<reference evidence="8" key="2">
    <citation type="submission" date="2012-03" db="EMBL/GenBank/DDBJ databases">
        <title>The complete genome sequence of the pioneer microbe on fresh volcanic deposit, Leptospirillum ferrooxidans strain C2-3.</title>
        <authorList>
            <person name="Fujimura R."/>
            <person name="Sato Y."/>
            <person name="Nishizawa T."/>
            <person name="Nanba K."/>
            <person name="Oshima K."/>
            <person name="Hattori M."/>
            <person name="Kamijo T."/>
            <person name="Ohta H."/>
        </authorList>
    </citation>
    <scope>NUCLEOTIDE SEQUENCE [LARGE SCALE GENOMIC DNA]</scope>
    <source>
        <strain evidence="8">C2-3</strain>
    </source>
</reference>
<dbReference type="EMBL" id="AP012342">
    <property type="protein sequence ID" value="BAM07057.1"/>
    <property type="molecule type" value="Genomic_DNA"/>
</dbReference>
<name>I0IP58_LEPFC</name>
<dbReference type="STRING" id="1162668.LFE_1374"/>
<feature type="transmembrane region" description="Helical" evidence="6">
    <location>
        <begin position="60"/>
        <end position="81"/>
    </location>
</feature>
<evidence type="ECO:0000256" key="1">
    <source>
        <dbReference type="ARBA" id="ARBA00004651"/>
    </source>
</evidence>
<organism evidence="7 8">
    <name type="scientific">Leptospirillum ferrooxidans (strain C2-3)</name>
    <dbReference type="NCBI Taxonomy" id="1162668"/>
    <lineage>
        <taxon>Bacteria</taxon>
        <taxon>Pseudomonadati</taxon>
        <taxon>Nitrospirota</taxon>
        <taxon>Nitrospiria</taxon>
        <taxon>Nitrospirales</taxon>
        <taxon>Nitrospiraceae</taxon>
        <taxon>Leptospirillum</taxon>
    </lineage>
</organism>
<dbReference type="AlphaFoldDB" id="I0IP58"/>
<feature type="transmembrane region" description="Helical" evidence="6">
    <location>
        <begin position="339"/>
        <end position="359"/>
    </location>
</feature>
<evidence type="ECO:0000256" key="5">
    <source>
        <dbReference type="ARBA" id="ARBA00023136"/>
    </source>
</evidence>
<feature type="transmembrane region" description="Helical" evidence="6">
    <location>
        <begin position="309"/>
        <end position="327"/>
    </location>
</feature>
<dbReference type="GO" id="GO:0043190">
    <property type="term" value="C:ATP-binding cassette (ABC) transporter complex"/>
    <property type="evidence" value="ECO:0007669"/>
    <property type="project" value="TreeGrafter"/>
</dbReference>
<evidence type="ECO:0000256" key="2">
    <source>
        <dbReference type="ARBA" id="ARBA00022475"/>
    </source>
</evidence>
<dbReference type="RefSeq" id="WP_014449545.1">
    <property type="nucleotide sequence ID" value="NC_017094.1"/>
</dbReference>
<dbReference type="Proteomes" id="UP000007382">
    <property type="component" value="Chromosome"/>
</dbReference>
<comment type="subcellular location">
    <subcellularLocation>
        <location evidence="1">Cell membrane</location>
        <topology evidence="1">Multi-pass membrane protein</topology>
    </subcellularLocation>
</comment>
<keyword evidence="3 6" id="KW-0812">Transmembrane</keyword>
<feature type="transmembrane region" description="Helical" evidence="6">
    <location>
        <begin position="102"/>
        <end position="122"/>
    </location>
</feature>
<feature type="transmembrane region" description="Helical" evidence="6">
    <location>
        <begin position="12"/>
        <end position="30"/>
    </location>
</feature>
<evidence type="ECO:0000313" key="8">
    <source>
        <dbReference type="Proteomes" id="UP000007382"/>
    </source>
</evidence>
<proteinExistence type="predicted"/>
<dbReference type="PANTHER" id="PTHR33529:SF6">
    <property type="entry name" value="YJGP_YJGQ FAMILY PERMEASE"/>
    <property type="match status" value="1"/>
</dbReference>
<dbReference type="eggNOG" id="COG0795">
    <property type="taxonomic scope" value="Bacteria"/>
</dbReference>
<keyword evidence="8" id="KW-1185">Reference proteome</keyword>
<protein>
    <submittedName>
        <fullName evidence="7">Putative permease, YjgP/YjgQ family</fullName>
    </submittedName>
</protein>
<reference evidence="7 8" key="1">
    <citation type="journal article" date="2012" name="J. Bacteriol.">
        <title>Complete Genome Sequence of Leptospirillum ferrooxidans Strain C2-3, Isolated from a Fresh Volcanic Ash Deposit on the Island of Miyake, Japan.</title>
        <authorList>
            <person name="Fujimura R."/>
            <person name="Sato Y."/>
            <person name="Nishizawa T."/>
            <person name="Oshima K."/>
            <person name="Kim S.-W."/>
            <person name="Hattori M."/>
            <person name="Kamijo T."/>
            <person name="Ohta H."/>
        </authorList>
    </citation>
    <scope>NUCLEOTIDE SEQUENCE [LARGE SCALE GENOMIC DNA]</scope>
    <source>
        <strain evidence="7 8">C2-3</strain>
    </source>
</reference>